<evidence type="ECO:0000256" key="5">
    <source>
        <dbReference type="SAM" id="Coils"/>
    </source>
</evidence>
<keyword evidence="5" id="KW-0175">Coiled coil</keyword>
<evidence type="ECO:0000313" key="7">
    <source>
        <dbReference type="EMBL" id="KAK6923203.1"/>
    </source>
</evidence>
<feature type="compositionally biased region" description="Basic and acidic residues" evidence="6">
    <location>
        <begin position="18"/>
        <end position="27"/>
    </location>
</feature>
<evidence type="ECO:0000256" key="4">
    <source>
        <dbReference type="ARBA" id="ARBA00023242"/>
    </source>
</evidence>
<feature type="compositionally biased region" description="Polar residues" evidence="6">
    <location>
        <begin position="1"/>
        <end position="17"/>
    </location>
</feature>
<feature type="coiled-coil region" evidence="5">
    <location>
        <begin position="131"/>
        <end position="158"/>
    </location>
</feature>
<dbReference type="Gene3D" id="4.10.280.10">
    <property type="entry name" value="Helix-loop-helix DNA-binding domain"/>
    <property type="match status" value="1"/>
</dbReference>
<dbReference type="GO" id="GO:0046983">
    <property type="term" value="F:protein dimerization activity"/>
    <property type="evidence" value="ECO:0007669"/>
    <property type="project" value="InterPro"/>
</dbReference>
<evidence type="ECO:0000256" key="2">
    <source>
        <dbReference type="ARBA" id="ARBA00023015"/>
    </source>
</evidence>
<accession>A0AAN8V8J0</accession>
<organism evidence="7 8">
    <name type="scientific">Dillenia turbinata</name>
    <dbReference type="NCBI Taxonomy" id="194707"/>
    <lineage>
        <taxon>Eukaryota</taxon>
        <taxon>Viridiplantae</taxon>
        <taxon>Streptophyta</taxon>
        <taxon>Embryophyta</taxon>
        <taxon>Tracheophyta</taxon>
        <taxon>Spermatophyta</taxon>
        <taxon>Magnoliopsida</taxon>
        <taxon>eudicotyledons</taxon>
        <taxon>Gunneridae</taxon>
        <taxon>Pentapetalae</taxon>
        <taxon>Dilleniales</taxon>
        <taxon>Dilleniaceae</taxon>
        <taxon>Dillenia</taxon>
    </lineage>
</organism>
<dbReference type="EMBL" id="JBAMMX010000018">
    <property type="protein sequence ID" value="KAK6923203.1"/>
    <property type="molecule type" value="Genomic_DNA"/>
</dbReference>
<dbReference type="Proteomes" id="UP001370490">
    <property type="component" value="Unassembled WGS sequence"/>
</dbReference>
<evidence type="ECO:0008006" key="9">
    <source>
        <dbReference type="Google" id="ProtNLM"/>
    </source>
</evidence>
<dbReference type="InterPro" id="IPR052610">
    <property type="entry name" value="bHLH_transcription_regulator"/>
</dbReference>
<evidence type="ECO:0000256" key="1">
    <source>
        <dbReference type="ARBA" id="ARBA00004123"/>
    </source>
</evidence>
<feature type="region of interest" description="Disordered" evidence="6">
    <location>
        <begin position="1"/>
        <end position="31"/>
    </location>
</feature>
<comment type="caution">
    <text evidence="7">The sequence shown here is derived from an EMBL/GenBank/DDBJ whole genome shotgun (WGS) entry which is preliminary data.</text>
</comment>
<evidence type="ECO:0000256" key="3">
    <source>
        <dbReference type="ARBA" id="ARBA00023163"/>
    </source>
</evidence>
<evidence type="ECO:0000313" key="8">
    <source>
        <dbReference type="Proteomes" id="UP001370490"/>
    </source>
</evidence>
<dbReference type="GO" id="GO:0005634">
    <property type="term" value="C:nucleus"/>
    <property type="evidence" value="ECO:0007669"/>
    <property type="project" value="UniProtKB-SubCell"/>
</dbReference>
<reference evidence="7 8" key="1">
    <citation type="submission" date="2023-12" db="EMBL/GenBank/DDBJ databases">
        <title>A high-quality genome assembly for Dillenia turbinata (Dilleniales).</title>
        <authorList>
            <person name="Chanderbali A."/>
        </authorList>
    </citation>
    <scope>NUCLEOTIDE SEQUENCE [LARGE SCALE GENOMIC DNA]</scope>
    <source>
        <strain evidence="7">LSX21</strain>
        <tissue evidence="7">Leaf</tissue>
    </source>
</reference>
<sequence length="256" mass="28768">MGGNTTHSSTLASSMETYSHDRVERPKKQQKINSRVAYISASSFSPSPYDMISFGNPNLIETTKPQSSSEEYYGVIPTHESNANGNMNLQAISSQEYCYDTLSFAPKEDAKRVKNSFANFTIQQTDKASILEDAVKYLKELQERVQKLEELAANRTIESVIITPEFKPYTDEGTRSSNYYMKGQLPEIEARILNEEVLLRVHCDNQNGISRKIVNEIEKLHLVVVSSNVIPFGGTTLYITLIAQVNSLLPHVTYSN</sequence>
<name>A0AAN8V8J0_9MAGN</name>
<gene>
    <name evidence="7" type="ORF">RJ641_011507</name>
</gene>
<dbReference type="PANTHER" id="PTHR45959">
    <property type="entry name" value="BHLH TRANSCRIPTION FACTOR"/>
    <property type="match status" value="1"/>
</dbReference>
<dbReference type="AlphaFoldDB" id="A0AAN8V8J0"/>
<dbReference type="InterPro" id="IPR036638">
    <property type="entry name" value="HLH_DNA-bd_sf"/>
</dbReference>
<keyword evidence="8" id="KW-1185">Reference proteome</keyword>
<keyword evidence="2" id="KW-0805">Transcription regulation</keyword>
<dbReference type="PANTHER" id="PTHR45959:SF2">
    <property type="entry name" value="BHLH TRANSCRIPTION FACTOR"/>
    <property type="match status" value="1"/>
</dbReference>
<dbReference type="SUPFAM" id="SSF47459">
    <property type="entry name" value="HLH, helix-loop-helix DNA-binding domain"/>
    <property type="match status" value="1"/>
</dbReference>
<evidence type="ECO:0000256" key="6">
    <source>
        <dbReference type="SAM" id="MobiDB-lite"/>
    </source>
</evidence>
<keyword evidence="4" id="KW-0539">Nucleus</keyword>
<keyword evidence="3" id="KW-0804">Transcription</keyword>
<comment type="subcellular location">
    <subcellularLocation>
        <location evidence="1">Nucleus</location>
    </subcellularLocation>
</comment>
<proteinExistence type="predicted"/>
<protein>
    <recommendedName>
        <fullName evidence="9">BHLH domain-containing protein</fullName>
    </recommendedName>
</protein>